<reference evidence="2" key="1">
    <citation type="submission" date="2018-02" db="EMBL/GenBank/DDBJ databases">
        <authorList>
            <person name="Cohen D.B."/>
            <person name="Kent A.D."/>
        </authorList>
    </citation>
    <scope>NUCLEOTIDE SEQUENCE</scope>
</reference>
<evidence type="ECO:0000313" key="2">
    <source>
        <dbReference type="EMBL" id="SPD12260.1"/>
    </source>
</evidence>
<gene>
    <name evidence="2" type="ORF">FSB_LOCUS40142</name>
</gene>
<dbReference type="Pfam" id="PF10536">
    <property type="entry name" value="PMD"/>
    <property type="match status" value="1"/>
</dbReference>
<dbReference type="PANTHER" id="PTHR46033:SF8">
    <property type="entry name" value="PROTEIN MAINTENANCE OF MERISTEMS-LIKE"/>
    <property type="match status" value="1"/>
</dbReference>
<evidence type="ECO:0000259" key="1">
    <source>
        <dbReference type="Pfam" id="PF10536"/>
    </source>
</evidence>
<dbReference type="EMBL" id="OIVN01003581">
    <property type="protein sequence ID" value="SPD12260.1"/>
    <property type="molecule type" value="Genomic_DNA"/>
</dbReference>
<feature type="domain" description="Aminotransferase-like plant mobile" evidence="1">
    <location>
        <begin position="92"/>
        <end position="271"/>
    </location>
</feature>
<sequence>MASSSSLPNYLSFENQRTRCLGIGFNPDEGLLQDPQKHRSNDVKQGKEYSLRARGGLQGLPAWWGKIHPPIGAKIRATGLGFFLDAISHHLTEHKDLILMCAMSERFWDTTNTFHLPKIGEMTLTPEDFTMISGLSFGGHWLVMDHEIEGKKKQLKESLGAMPQYVRGTSVKLTWLKSTFEDKKPEDECNIDHCVRAFMLYLVGTAFVPSTSSTVDLRFMASLWDVNSLNQYNWGGAAYATMFHYMAHFSRKKLKSLGGLLNVWEVWAYEYY</sequence>
<dbReference type="InterPro" id="IPR044824">
    <property type="entry name" value="MAIN-like"/>
</dbReference>
<name>A0A2N9HKL0_FAGSY</name>
<dbReference type="InterPro" id="IPR019557">
    <property type="entry name" value="AminoTfrase-like_pln_mobile"/>
</dbReference>
<protein>
    <recommendedName>
        <fullName evidence="1">Aminotransferase-like plant mobile domain-containing protein</fullName>
    </recommendedName>
</protein>
<proteinExistence type="predicted"/>
<dbReference type="AlphaFoldDB" id="A0A2N9HKL0"/>
<accession>A0A2N9HKL0</accession>
<organism evidence="2">
    <name type="scientific">Fagus sylvatica</name>
    <name type="common">Beechnut</name>
    <dbReference type="NCBI Taxonomy" id="28930"/>
    <lineage>
        <taxon>Eukaryota</taxon>
        <taxon>Viridiplantae</taxon>
        <taxon>Streptophyta</taxon>
        <taxon>Embryophyta</taxon>
        <taxon>Tracheophyta</taxon>
        <taxon>Spermatophyta</taxon>
        <taxon>Magnoliopsida</taxon>
        <taxon>eudicotyledons</taxon>
        <taxon>Gunneridae</taxon>
        <taxon>Pentapetalae</taxon>
        <taxon>rosids</taxon>
        <taxon>fabids</taxon>
        <taxon>Fagales</taxon>
        <taxon>Fagaceae</taxon>
        <taxon>Fagus</taxon>
    </lineage>
</organism>
<dbReference type="GO" id="GO:0010073">
    <property type="term" value="P:meristem maintenance"/>
    <property type="evidence" value="ECO:0007669"/>
    <property type="project" value="InterPro"/>
</dbReference>
<dbReference type="PANTHER" id="PTHR46033">
    <property type="entry name" value="PROTEIN MAIN-LIKE 2"/>
    <property type="match status" value="1"/>
</dbReference>